<gene>
    <name evidence="1" type="ORF">FPZ43_02060</name>
</gene>
<sequence>MRNITLILIAVAIAAVFSSFVADGIKGRWEYVGGIYNGKLTPASKDYVLQRNYDASHYSALLLEKGQAPYNYERGSYRLDKDTCSETQTFSAEPSKWLNVTIKYKYEIKNDTLTFSGVLPNGTIVQEKWLKVK</sequence>
<proteinExistence type="predicted"/>
<dbReference type="Proteomes" id="UP000320042">
    <property type="component" value="Unassembled WGS sequence"/>
</dbReference>
<dbReference type="AlphaFoldDB" id="A0A563UJ04"/>
<dbReference type="Gene3D" id="2.40.128.490">
    <property type="entry name" value="Uncharacterised protein PF14869, DUF4488"/>
    <property type="match status" value="1"/>
</dbReference>
<comment type="caution">
    <text evidence="1">The sequence shown here is derived from an EMBL/GenBank/DDBJ whole genome shotgun (WGS) entry which is preliminary data.</text>
</comment>
<keyword evidence="2" id="KW-1185">Reference proteome</keyword>
<evidence type="ECO:0000313" key="2">
    <source>
        <dbReference type="Proteomes" id="UP000320042"/>
    </source>
</evidence>
<protein>
    <recommendedName>
        <fullName evidence="3">Lipocalin-like domain-containing protein</fullName>
    </recommendedName>
</protein>
<reference evidence="1 2" key="1">
    <citation type="submission" date="2019-07" db="EMBL/GenBank/DDBJ databases">
        <authorList>
            <person name="Kim J."/>
        </authorList>
    </citation>
    <scope>NUCLEOTIDE SEQUENCE [LARGE SCALE GENOMIC DNA]</scope>
    <source>
        <strain evidence="2">dk17</strain>
    </source>
</reference>
<evidence type="ECO:0008006" key="3">
    <source>
        <dbReference type="Google" id="ProtNLM"/>
    </source>
</evidence>
<dbReference type="EMBL" id="VOEJ01000001">
    <property type="protein sequence ID" value="TWR31283.1"/>
    <property type="molecule type" value="Genomic_DNA"/>
</dbReference>
<dbReference type="RefSeq" id="WP_146380181.1">
    <property type="nucleotide sequence ID" value="NZ_VOEJ01000001.1"/>
</dbReference>
<accession>A0A563UJ04</accession>
<evidence type="ECO:0000313" key="1">
    <source>
        <dbReference type="EMBL" id="TWR31283.1"/>
    </source>
</evidence>
<organism evidence="1 2">
    <name type="scientific">Mucilaginibacter pallidiroseus</name>
    <dbReference type="NCBI Taxonomy" id="2599295"/>
    <lineage>
        <taxon>Bacteria</taxon>
        <taxon>Pseudomonadati</taxon>
        <taxon>Bacteroidota</taxon>
        <taxon>Sphingobacteriia</taxon>
        <taxon>Sphingobacteriales</taxon>
        <taxon>Sphingobacteriaceae</taxon>
        <taxon>Mucilaginibacter</taxon>
    </lineage>
</organism>
<dbReference type="OrthoDB" id="797882at2"/>
<name>A0A563UJ04_9SPHI</name>